<evidence type="ECO:0000313" key="1">
    <source>
        <dbReference type="EMBL" id="SOR31957.1"/>
    </source>
</evidence>
<proteinExistence type="predicted"/>
<reference evidence="2" key="1">
    <citation type="submission" date="2017-10" db="EMBL/GenBank/DDBJ databases">
        <authorList>
            <person name="Regsiter A."/>
            <person name="William W."/>
        </authorList>
    </citation>
    <scope>NUCLEOTIDE SEQUENCE [LARGE SCALE GENOMIC DNA]</scope>
</reference>
<name>A0A2N9AXA8_METEX</name>
<sequence>MQRRFELRLAFIMSVSEAIRTRRRQQVWHGPLEPALQEKAPPALDRRGFCFEPTGWFSPRPKSYRA</sequence>
<evidence type="ECO:0000313" key="2">
    <source>
        <dbReference type="Proteomes" id="UP000233769"/>
    </source>
</evidence>
<dbReference type="AlphaFoldDB" id="A0A2N9AXA8"/>
<gene>
    <name evidence="1" type="ORF">TK0001_5381</name>
</gene>
<protein>
    <submittedName>
        <fullName evidence="1">Uncharacterized protein</fullName>
    </submittedName>
</protein>
<organism evidence="1 2">
    <name type="scientific">Methylorubrum extorquens</name>
    <name type="common">Methylobacterium dichloromethanicum</name>
    <name type="synonym">Methylobacterium extorquens</name>
    <dbReference type="NCBI Taxonomy" id="408"/>
    <lineage>
        <taxon>Bacteria</taxon>
        <taxon>Pseudomonadati</taxon>
        <taxon>Pseudomonadota</taxon>
        <taxon>Alphaproteobacteria</taxon>
        <taxon>Hyphomicrobiales</taxon>
        <taxon>Methylobacteriaceae</taxon>
        <taxon>Methylorubrum</taxon>
    </lineage>
</organism>
<dbReference type="Proteomes" id="UP000233769">
    <property type="component" value="Chromosome tk0001"/>
</dbReference>
<dbReference type="EMBL" id="LT962688">
    <property type="protein sequence ID" value="SOR31957.1"/>
    <property type="molecule type" value="Genomic_DNA"/>
</dbReference>
<accession>A0A2N9AXA8</accession>